<dbReference type="GO" id="GO:0009234">
    <property type="term" value="P:menaquinone biosynthetic process"/>
    <property type="evidence" value="ECO:0007669"/>
    <property type="project" value="UniProtKB-UniRule"/>
</dbReference>
<dbReference type="SFLD" id="SFLDS00001">
    <property type="entry name" value="Enolase"/>
    <property type="match status" value="1"/>
</dbReference>
<dbReference type="Pfam" id="PF21508">
    <property type="entry name" value="MenC_N"/>
    <property type="match status" value="1"/>
</dbReference>
<dbReference type="InterPro" id="IPR041338">
    <property type="entry name" value="OSBS_N"/>
</dbReference>
<dbReference type="Proteomes" id="UP000034410">
    <property type="component" value="Chromosome"/>
</dbReference>
<dbReference type="SUPFAM" id="SSF51604">
    <property type="entry name" value="Enolase C-terminal domain-like"/>
    <property type="match status" value="1"/>
</dbReference>
<evidence type="ECO:0000256" key="2">
    <source>
        <dbReference type="ARBA" id="ARBA00022842"/>
    </source>
</evidence>
<dbReference type="SFLD" id="SFLDF00009">
    <property type="entry name" value="o-succinylbenzoate_synthase"/>
    <property type="match status" value="1"/>
</dbReference>
<dbReference type="OrthoDB" id="3725747at2"/>
<dbReference type="KEGG" id="seds:AAY24_10960"/>
<evidence type="ECO:0000256" key="1">
    <source>
        <dbReference type="ARBA" id="ARBA00022723"/>
    </source>
</evidence>
<evidence type="ECO:0000256" key="3">
    <source>
        <dbReference type="ARBA" id="ARBA00023239"/>
    </source>
</evidence>
<sequence length="355" mass="37945">MQIVDATLLPYRLPLTSPWASAVGRWQSRQGWLIRITDQSGRSGHGDAAPLPAAGTETLPQARSWLLSRFARLTGETPTQARSQLPQPGNHPAARCGLETALLDLQSQQQAVPLYELLGGSPGQAIRLNTAIGGLDPQTATRAHTAIAASYATLKLKLGLAPIHTELDLLHQLCDQLPPGVQLRLDANRAWRNAEALQLIEQLNPLPIECLEEPLRHPIGATLAQLQTRARFDLALDESLPGYIQGQQLQSIPVRRIIIKPTCLGGLMPALDLIRLAHRSGIRCVITSTLESSAGIWPLCHLAAAADTLTTPATHGLATSDWFSRNLGAPPAIVDGQVTVGAVPGTGFVPEPEAG</sequence>
<name>A0A0F7K0U8_9GAMM</name>
<dbReference type="EC" id="4.2.1.113" evidence="4"/>
<dbReference type="RefSeq" id="WP_046859710.1">
    <property type="nucleotide sequence ID" value="NZ_CP011412.1"/>
</dbReference>
<accession>A0A0F7K0U8</accession>
<organism evidence="6 7">
    <name type="scientific">Sedimenticola thiotaurini</name>
    <dbReference type="NCBI Taxonomy" id="1543721"/>
    <lineage>
        <taxon>Bacteria</taxon>
        <taxon>Pseudomonadati</taxon>
        <taxon>Pseudomonadota</taxon>
        <taxon>Gammaproteobacteria</taxon>
        <taxon>Chromatiales</taxon>
        <taxon>Sedimenticolaceae</taxon>
        <taxon>Sedimenticola</taxon>
    </lineage>
</organism>
<dbReference type="InterPro" id="IPR036849">
    <property type="entry name" value="Enolase-like_C_sf"/>
</dbReference>
<dbReference type="AlphaFoldDB" id="A0A0F7K0U8"/>
<dbReference type="EMBL" id="CP011412">
    <property type="protein sequence ID" value="AKH20780.1"/>
    <property type="molecule type" value="Genomic_DNA"/>
</dbReference>
<dbReference type="SMART" id="SM00922">
    <property type="entry name" value="MR_MLE"/>
    <property type="match status" value="1"/>
</dbReference>
<dbReference type="Gene3D" id="3.20.20.120">
    <property type="entry name" value="Enolase-like C-terminal domain"/>
    <property type="match status" value="1"/>
</dbReference>
<protein>
    <recommendedName>
        <fullName evidence="4">o-succinylbenzoate synthase</fullName>
        <ecNumber evidence="4">4.2.1.113</ecNumber>
    </recommendedName>
</protein>
<dbReference type="PROSITE" id="PS00909">
    <property type="entry name" value="MR_MLE_2"/>
    <property type="match status" value="1"/>
</dbReference>
<dbReference type="SFLD" id="SFLDG00180">
    <property type="entry name" value="muconate_cycloisomerase"/>
    <property type="match status" value="1"/>
</dbReference>
<dbReference type="SUPFAM" id="SSF54826">
    <property type="entry name" value="Enolase N-terminal domain-like"/>
    <property type="match status" value="1"/>
</dbReference>
<dbReference type="PANTHER" id="PTHR48073">
    <property type="entry name" value="O-SUCCINYLBENZOATE SYNTHASE-RELATED"/>
    <property type="match status" value="1"/>
</dbReference>
<evidence type="ECO:0000259" key="5">
    <source>
        <dbReference type="SMART" id="SM00922"/>
    </source>
</evidence>
<dbReference type="Pfam" id="PF13378">
    <property type="entry name" value="MR_MLE_C"/>
    <property type="match status" value="1"/>
</dbReference>
<feature type="domain" description="Mandelate racemase/muconate lactonizing enzyme C-terminal" evidence="5">
    <location>
        <begin position="136"/>
        <end position="233"/>
    </location>
</feature>
<proteinExistence type="predicted"/>
<keyword evidence="1" id="KW-0479">Metal-binding</keyword>
<dbReference type="GO" id="GO:0043748">
    <property type="term" value="F:O-succinylbenzoate synthase activity"/>
    <property type="evidence" value="ECO:0007669"/>
    <property type="project" value="UniProtKB-EC"/>
</dbReference>
<dbReference type="InterPro" id="IPR029065">
    <property type="entry name" value="Enolase_C-like"/>
</dbReference>
<evidence type="ECO:0000313" key="7">
    <source>
        <dbReference type="Proteomes" id="UP000034410"/>
    </source>
</evidence>
<dbReference type="GO" id="GO:0046872">
    <property type="term" value="F:metal ion binding"/>
    <property type="evidence" value="ECO:0007669"/>
    <property type="project" value="UniProtKB-KW"/>
</dbReference>
<dbReference type="Gene3D" id="3.30.390.10">
    <property type="entry name" value="Enolase-like, N-terminal domain"/>
    <property type="match status" value="1"/>
</dbReference>
<dbReference type="PANTHER" id="PTHR48073:SF2">
    <property type="entry name" value="O-SUCCINYLBENZOATE SYNTHASE"/>
    <property type="match status" value="1"/>
</dbReference>
<dbReference type="InterPro" id="IPR013342">
    <property type="entry name" value="Mandelate_racemase_C"/>
</dbReference>
<evidence type="ECO:0000256" key="4">
    <source>
        <dbReference type="NCBIfam" id="TIGR01927"/>
    </source>
</evidence>
<dbReference type="NCBIfam" id="TIGR01927">
    <property type="entry name" value="menC_gam_Gplu"/>
    <property type="match status" value="1"/>
</dbReference>
<keyword evidence="2" id="KW-0460">Magnesium</keyword>
<reference evidence="6 7" key="1">
    <citation type="journal article" date="2015" name="Genome Announc.">
        <title>Complete Genome Sequence of Sedimenticola thiotaurini Strain SIP-G1, a Polyphosphate- and Polyhydroxyalkanoate-Accumulating Sulfur-Oxidizing Gammaproteobacterium Isolated from Salt Marsh Sediments.</title>
        <authorList>
            <person name="Flood B.E."/>
            <person name="Jones D.S."/>
            <person name="Bailey J.V."/>
        </authorList>
    </citation>
    <scope>NUCLEOTIDE SEQUENCE [LARGE SCALE GENOMIC DNA]</scope>
    <source>
        <strain evidence="6 7">SIP-G1</strain>
    </source>
</reference>
<dbReference type="CDD" id="cd03320">
    <property type="entry name" value="OSBS"/>
    <property type="match status" value="1"/>
</dbReference>
<evidence type="ECO:0000313" key="6">
    <source>
        <dbReference type="EMBL" id="AKH20780.1"/>
    </source>
</evidence>
<dbReference type="InterPro" id="IPR018110">
    <property type="entry name" value="Mandel_Rmase/mucon_lact_enz_CS"/>
</dbReference>
<dbReference type="GO" id="GO:0009063">
    <property type="term" value="P:amino acid catabolic process"/>
    <property type="evidence" value="ECO:0007669"/>
    <property type="project" value="InterPro"/>
</dbReference>
<keyword evidence="3" id="KW-0456">Lyase</keyword>
<keyword evidence="7" id="KW-1185">Reference proteome</keyword>
<gene>
    <name evidence="6" type="ORF">AAY24_10960</name>
</gene>
<dbReference type="InterPro" id="IPR029017">
    <property type="entry name" value="Enolase-like_N"/>
</dbReference>